<reference evidence="4" key="1">
    <citation type="submission" date="2019-07" db="EMBL/GenBank/DDBJ databases">
        <title>Chitinimonas sp. nov., isolated from Ny-Alesund, arctica soil.</title>
        <authorList>
            <person name="Xu Q."/>
            <person name="Peng F."/>
        </authorList>
    </citation>
    <scope>NUCLEOTIDE SEQUENCE [LARGE SCALE GENOMIC DNA]</scope>
    <source>
        <strain evidence="4">R3-44</strain>
    </source>
</reference>
<gene>
    <name evidence="3" type="ORF">FNU76_11360</name>
</gene>
<keyword evidence="4" id="KW-1185">Reference proteome</keyword>
<name>A0A516SFN2_9NEIS</name>
<dbReference type="RefSeq" id="WP_144278303.1">
    <property type="nucleotide sequence ID" value="NZ_CP041730.1"/>
</dbReference>
<evidence type="ECO:0000256" key="2">
    <source>
        <dbReference type="SAM" id="MobiDB-lite"/>
    </source>
</evidence>
<sequence length="417" mass="44364">MPTKGGHSAPGIRQDAWRGTRWLSALAVLVLLAGLARWAVSANSATPPPAVTPGPPGMAEAGGFPPPPAKPAAALPAQEGEALRARLTARLARAEQLLADYRRASQYPHDSRPLAEHTDQIYPNRPVVEDGVLRSANGQANPAVRIKTSQSRVFVAAAESVVFGVSASSDDGKHLPLSVTRAVARGLAEPGQAQSTPSVAVVFGDQGKNGDAVAGDGMLAGLLIPGVAGFGQFNGTIRVELGLRVGEQEGVASFDIIYTPEVPAVWNGPVREVVEGGSLKFQLPVEVRRPGRYLVSGRVDDAKGQPFALLSYNEILGAGPQQVTLSLFGKLIRDQQPAFPLVLRDVEAYLLKEDTFPDRALLPRLTGAVHTSAQYPVSRFSAAEWQSEERSRYLTEYGKDVELAKQGLTQLGEQTRP</sequence>
<feature type="compositionally biased region" description="Pro residues" evidence="2">
    <location>
        <begin position="46"/>
        <end position="56"/>
    </location>
</feature>
<proteinExistence type="predicted"/>
<accession>A0A516SFN2</accession>
<evidence type="ECO:0000313" key="4">
    <source>
        <dbReference type="Proteomes" id="UP000317550"/>
    </source>
</evidence>
<feature type="coiled-coil region" evidence="1">
    <location>
        <begin position="77"/>
        <end position="104"/>
    </location>
</feature>
<keyword evidence="1" id="KW-0175">Coiled coil</keyword>
<dbReference type="EMBL" id="CP041730">
    <property type="protein sequence ID" value="QDQ26910.1"/>
    <property type="molecule type" value="Genomic_DNA"/>
</dbReference>
<dbReference type="KEGG" id="cari:FNU76_11360"/>
<evidence type="ECO:0000313" key="3">
    <source>
        <dbReference type="EMBL" id="QDQ26910.1"/>
    </source>
</evidence>
<dbReference type="Proteomes" id="UP000317550">
    <property type="component" value="Chromosome"/>
</dbReference>
<organism evidence="3 4">
    <name type="scientific">Chitinimonas arctica</name>
    <dbReference type="NCBI Taxonomy" id="2594795"/>
    <lineage>
        <taxon>Bacteria</taxon>
        <taxon>Pseudomonadati</taxon>
        <taxon>Pseudomonadota</taxon>
        <taxon>Betaproteobacteria</taxon>
        <taxon>Neisseriales</taxon>
        <taxon>Chitinibacteraceae</taxon>
        <taxon>Chitinimonas</taxon>
    </lineage>
</organism>
<evidence type="ECO:0000256" key="1">
    <source>
        <dbReference type="SAM" id="Coils"/>
    </source>
</evidence>
<protein>
    <submittedName>
        <fullName evidence="3">Uncharacterized protein</fullName>
    </submittedName>
</protein>
<dbReference type="OrthoDB" id="9149079at2"/>
<feature type="region of interest" description="Disordered" evidence="2">
    <location>
        <begin position="44"/>
        <end position="77"/>
    </location>
</feature>
<dbReference type="AlphaFoldDB" id="A0A516SFN2"/>